<dbReference type="InterPro" id="IPR001227">
    <property type="entry name" value="Ac_transferase_dom_sf"/>
</dbReference>
<dbReference type="InterPro" id="IPR004410">
    <property type="entry name" value="Malonyl_CoA-ACP_transAc_FabD"/>
</dbReference>
<proteinExistence type="inferred from homology"/>
<dbReference type="PIRSF" id="PIRSF000446">
    <property type="entry name" value="Mct"/>
    <property type="match status" value="1"/>
</dbReference>
<dbReference type="PANTHER" id="PTHR42681">
    <property type="entry name" value="MALONYL-COA-ACYL CARRIER PROTEIN TRANSACYLASE, MITOCHONDRIAL"/>
    <property type="match status" value="1"/>
</dbReference>
<dbReference type="NCBIfam" id="TIGR00128">
    <property type="entry name" value="fabD"/>
    <property type="match status" value="1"/>
</dbReference>
<name>A0A285NF50_9HYPH</name>
<sequence>MSIAFTFPGQGSQAVGMGKALADEFAVARAVYEEVDDALGEKLSDIMWNGPIEDLTLTRNAQPALMAASIAAFRVLEEKGLVLADKVSFVAGHSLGEYSALAASGALSLSDTARLLRTRGDAMQSAVPVGEGAMAAVLGLTIEQVGEVAEAAAEGQVCQVANDNATGQVVISGAKAAIERAADIAKEKGAKRALLLPVSAPFHCALMAPAADVMAEALAGVSINKPVVPLVANVLASPVDDPEAIHTHLVEQVTGMVRWSESVAWLVGNGVDCLFEVGTGKVLTGLARRIAKGVATVNVGEPGDIDSAMEKLA</sequence>
<dbReference type="GO" id="GO:0006633">
    <property type="term" value="P:fatty acid biosynthetic process"/>
    <property type="evidence" value="ECO:0007669"/>
    <property type="project" value="TreeGrafter"/>
</dbReference>
<dbReference type="OrthoDB" id="9808564at2"/>
<dbReference type="InterPro" id="IPR016035">
    <property type="entry name" value="Acyl_Trfase/lysoPLipase"/>
</dbReference>
<evidence type="ECO:0000313" key="10">
    <source>
        <dbReference type="Proteomes" id="UP000219439"/>
    </source>
</evidence>
<dbReference type="GO" id="GO:0004314">
    <property type="term" value="F:[acyl-carrier-protein] S-malonyltransferase activity"/>
    <property type="evidence" value="ECO:0007669"/>
    <property type="project" value="UniProtKB-EC"/>
</dbReference>
<protein>
    <recommendedName>
        <fullName evidence="2 6">Malonyl CoA-acyl carrier protein transacylase</fullName>
        <ecNumber evidence="1 6">2.3.1.39</ecNumber>
    </recommendedName>
</protein>
<dbReference type="InterPro" id="IPR024925">
    <property type="entry name" value="Malonyl_CoA-ACP_transAc"/>
</dbReference>
<dbReference type="Gene3D" id="3.30.70.250">
    <property type="entry name" value="Malonyl-CoA ACP transacylase, ACP-binding"/>
    <property type="match status" value="1"/>
</dbReference>
<dbReference type="EC" id="2.3.1.39" evidence="1 6"/>
<dbReference type="RefSeq" id="WP_097153269.1">
    <property type="nucleotide sequence ID" value="NZ_OBEL01000001.1"/>
</dbReference>
<dbReference type="Gene3D" id="3.40.366.10">
    <property type="entry name" value="Malonyl-Coenzyme A Acyl Carrier Protein, domain 2"/>
    <property type="match status" value="1"/>
</dbReference>
<dbReference type="InterPro" id="IPR050858">
    <property type="entry name" value="Mal-CoA-ACP_Trans/PKS_FabD"/>
</dbReference>
<dbReference type="FunFam" id="3.30.70.250:FF:000001">
    <property type="entry name" value="Malonyl CoA-acyl carrier protein transacylase"/>
    <property type="match status" value="1"/>
</dbReference>
<dbReference type="SUPFAM" id="SSF55048">
    <property type="entry name" value="Probable ACP-binding domain of malonyl-CoA ACP transacylase"/>
    <property type="match status" value="1"/>
</dbReference>
<keyword evidence="4 6" id="KW-0012">Acyltransferase</keyword>
<comment type="similarity">
    <text evidence="6">Belongs to the fabD family.</text>
</comment>
<dbReference type="SUPFAM" id="SSF52151">
    <property type="entry name" value="FabD/lysophospholipase-like"/>
    <property type="match status" value="1"/>
</dbReference>
<evidence type="ECO:0000256" key="4">
    <source>
        <dbReference type="ARBA" id="ARBA00023315"/>
    </source>
</evidence>
<evidence type="ECO:0000256" key="1">
    <source>
        <dbReference type="ARBA" id="ARBA00013258"/>
    </source>
</evidence>
<evidence type="ECO:0000256" key="6">
    <source>
        <dbReference type="PIRNR" id="PIRNR000446"/>
    </source>
</evidence>
<evidence type="ECO:0000256" key="3">
    <source>
        <dbReference type="ARBA" id="ARBA00022679"/>
    </source>
</evidence>
<evidence type="ECO:0000256" key="7">
    <source>
        <dbReference type="PIRSR" id="PIRSR000446-1"/>
    </source>
</evidence>
<keyword evidence="10" id="KW-1185">Reference proteome</keyword>
<dbReference type="Proteomes" id="UP000219439">
    <property type="component" value="Unassembled WGS sequence"/>
</dbReference>
<dbReference type="SMART" id="SM00827">
    <property type="entry name" value="PKS_AT"/>
    <property type="match status" value="1"/>
</dbReference>
<feature type="active site" evidence="7">
    <location>
        <position position="203"/>
    </location>
</feature>
<reference evidence="9 10" key="1">
    <citation type="submission" date="2017-09" db="EMBL/GenBank/DDBJ databases">
        <authorList>
            <person name="Ehlers B."/>
            <person name="Leendertz F.H."/>
        </authorList>
    </citation>
    <scope>NUCLEOTIDE SEQUENCE [LARGE SCALE GENOMIC DNA]</scope>
    <source>
        <strain evidence="9 10">DSM 18289</strain>
    </source>
</reference>
<comment type="catalytic activity">
    <reaction evidence="5 6">
        <text>holo-[ACP] + malonyl-CoA = malonyl-[ACP] + CoA</text>
        <dbReference type="Rhea" id="RHEA:41792"/>
        <dbReference type="Rhea" id="RHEA-COMP:9623"/>
        <dbReference type="Rhea" id="RHEA-COMP:9685"/>
        <dbReference type="ChEBI" id="CHEBI:57287"/>
        <dbReference type="ChEBI" id="CHEBI:57384"/>
        <dbReference type="ChEBI" id="CHEBI:64479"/>
        <dbReference type="ChEBI" id="CHEBI:78449"/>
        <dbReference type="EC" id="2.3.1.39"/>
    </reaction>
</comment>
<dbReference type="Pfam" id="PF00698">
    <property type="entry name" value="Acyl_transf_1"/>
    <property type="match status" value="1"/>
</dbReference>
<evidence type="ECO:0000313" key="9">
    <source>
        <dbReference type="EMBL" id="SNZ08079.1"/>
    </source>
</evidence>
<feature type="domain" description="Malonyl-CoA:ACP transacylase (MAT)" evidence="8">
    <location>
        <begin position="6"/>
        <end position="304"/>
    </location>
</feature>
<organism evidence="9 10">
    <name type="scientific">Cohaesibacter gelatinilyticus</name>
    <dbReference type="NCBI Taxonomy" id="372072"/>
    <lineage>
        <taxon>Bacteria</taxon>
        <taxon>Pseudomonadati</taxon>
        <taxon>Pseudomonadota</taxon>
        <taxon>Alphaproteobacteria</taxon>
        <taxon>Hyphomicrobiales</taxon>
        <taxon>Cohaesibacteraceae</taxon>
    </lineage>
</organism>
<dbReference type="GO" id="GO:0005829">
    <property type="term" value="C:cytosol"/>
    <property type="evidence" value="ECO:0007669"/>
    <property type="project" value="TreeGrafter"/>
</dbReference>
<gene>
    <name evidence="9" type="ORF">SAMN06265368_1443</name>
</gene>
<evidence type="ECO:0000256" key="2">
    <source>
        <dbReference type="ARBA" id="ARBA00018953"/>
    </source>
</evidence>
<accession>A0A285NF50</accession>
<keyword evidence="3 6" id="KW-0808">Transferase</keyword>
<dbReference type="InterPro" id="IPR014043">
    <property type="entry name" value="Acyl_transferase_dom"/>
</dbReference>
<evidence type="ECO:0000256" key="5">
    <source>
        <dbReference type="ARBA" id="ARBA00048462"/>
    </source>
</evidence>
<dbReference type="EMBL" id="OBEL01000001">
    <property type="protein sequence ID" value="SNZ08079.1"/>
    <property type="molecule type" value="Genomic_DNA"/>
</dbReference>
<feature type="active site" evidence="7">
    <location>
        <position position="94"/>
    </location>
</feature>
<dbReference type="PANTHER" id="PTHR42681:SF1">
    <property type="entry name" value="MALONYL-COA-ACYL CARRIER PROTEIN TRANSACYLASE, MITOCHONDRIAL"/>
    <property type="match status" value="1"/>
</dbReference>
<dbReference type="InterPro" id="IPR016036">
    <property type="entry name" value="Malonyl_transacylase_ACP-bd"/>
</dbReference>
<evidence type="ECO:0000259" key="8">
    <source>
        <dbReference type="SMART" id="SM00827"/>
    </source>
</evidence>
<dbReference type="AlphaFoldDB" id="A0A285NF50"/>